<feature type="compositionally biased region" description="Basic and acidic residues" evidence="1">
    <location>
        <begin position="1"/>
        <end position="10"/>
    </location>
</feature>
<reference evidence="2 3" key="1">
    <citation type="submission" date="2021-04" db="EMBL/GenBank/DDBJ databases">
        <authorList>
            <person name="Bliznina A."/>
        </authorList>
    </citation>
    <scope>NUCLEOTIDE SEQUENCE [LARGE SCALE GENOMIC DNA]</scope>
</reference>
<gene>
    <name evidence="2" type="ORF">OKIOD_LOCUS2179</name>
</gene>
<dbReference type="EMBL" id="OU015568">
    <property type="protein sequence ID" value="CAG5084359.1"/>
    <property type="molecule type" value="Genomic_DNA"/>
</dbReference>
<keyword evidence="3" id="KW-1185">Reference proteome</keyword>
<organism evidence="2 3">
    <name type="scientific">Oikopleura dioica</name>
    <name type="common">Tunicate</name>
    <dbReference type="NCBI Taxonomy" id="34765"/>
    <lineage>
        <taxon>Eukaryota</taxon>
        <taxon>Metazoa</taxon>
        <taxon>Chordata</taxon>
        <taxon>Tunicata</taxon>
        <taxon>Appendicularia</taxon>
        <taxon>Copelata</taxon>
        <taxon>Oikopleuridae</taxon>
        <taxon>Oikopleura</taxon>
    </lineage>
</organism>
<feature type="region of interest" description="Disordered" evidence="1">
    <location>
        <begin position="1"/>
        <end position="21"/>
    </location>
</feature>
<proteinExistence type="predicted"/>
<evidence type="ECO:0000313" key="3">
    <source>
        <dbReference type="Proteomes" id="UP001158576"/>
    </source>
</evidence>
<protein>
    <submittedName>
        <fullName evidence="2">Oidioi.mRNA.OKI2018_I69.PAR.g10621.t1.cds</fullName>
    </submittedName>
</protein>
<accession>A0ABN7RV14</accession>
<dbReference type="Pfam" id="PF10203">
    <property type="entry name" value="Pet191_N"/>
    <property type="match status" value="1"/>
</dbReference>
<name>A0ABN7RV14_OIKDI</name>
<evidence type="ECO:0000256" key="1">
    <source>
        <dbReference type="SAM" id="MobiDB-lite"/>
    </source>
</evidence>
<dbReference type="Proteomes" id="UP001158576">
    <property type="component" value="Chromosome PAR"/>
</dbReference>
<evidence type="ECO:0000313" key="2">
    <source>
        <dbReference type="EMBL" id="CAG5084359.1"/>
    </source>
</evidence>
<dbReference type="InterPro" id="IPR018793">
    <property type="entry name" value="Cyt_c_oxidase_assmbl_Pet191"/>
</dbReference>
<sequence>MVNSKSEETSSKTFSVGGHTYTEQERDRDYYKRHVFSENPYLAMPSVEETKHIKDRYAKADKTQACYQVKWDLIHCVVESDCVKKDGRRAKECLMNKRLVSKDLLFEPRLA</sequence>